<evidence type="ECO:0000313" key="3">
    <source>
        <dbReference type="Proteomes" id="UP001148786"/>
    </source>
</evidence>
<comment type="caution">
    <text evidence="2">The sequence shown here is derived from an EMBL/GenBank/DDBJ whole genome shotgun (WGS) entry which is preliminary data.</text>
</comment>
<keyword evidence="3" id="KW-1185">Reference proteome</keyword>
<feature type="region of interest" description="Disordered" evidence="1">
    <location>
        <begin position="256"/>
        <end position="275"/>
    </location>
</feature>
<organism evidence="2 3">
    <name type="scientific">Agrocybe chaxingu</name>
    <dbReference type="NCBI Taxonomy" id="84603"/>
    <lineage>
        <taxon>Eukaryota</taxon>
        <taxon>Fungi</taxon>
        <taxon>Dikarya</taxon>
        <taxon>Basidiomycota</taxon>
        <taxon>Agaricomycotina</taxon>
        <taxon>Agaricomycetes</taxon>
        <taxon>Agaricomycetidae</taxon>
        <taxon>Agaricales</taxon>
        <taxon>Agaricineae</taxon>
        <taxon>Strophariaceae</taxon>
        <taxon>Agrocybe</taxon>
    </lineage>
</organism>
<protein>
    <submittedName>
        <fullName evidence="2">Uncharacterized protein</fullName>
    </submittedName>
</protein>
<accession>A0A9W8JQC7</accession>
<feature type="region of interest" description="Disordered" evidence="1">
    <location>
        <begin position="1"/>
        <end position="163"/>
    </location>
</feature>
<dbReference type="AlphaFoldDB" id="A0A9W8JQC7"/>
<dbReference type="EMBL" id="JANKHO010002459">
    <property type="protein sequence ID" value="KAJ3492434.1"/>
    <property type="molecule type" value="Genomic_DNA"/>
</dbReference>
<proteinExistence type="predicted"/>
<feature type="compositionally biased region" description="Polar residues" evidence="1">
    <location>
        <begin position="1"/>
        <end position="24"/>
    </location>
</feature>
<evidence type="ECO:0000313" key="2">
    <source>
        <dbReference type="EMBL" id="KAJ3492434.1"/>
    </source>
</evidence>
<reference evidence="2" key="1">
    <citation type="submission" date="2022-07" db="EMBL/GenBank/DDBJ databases">
        <title>Genome Sequence of Agrocybe chaxingu.</title>
        <authorList>
            <person name="Buettner E."/>
        </authorList>
    </citation>
    <scope>NUCLEOTIDE SEQUENCE</scope>
    <source>
        <strain evidence="2">MP-N11</strain>
    </source>
</reference>
<evidence type="ECO:0000256" key="1">
    <source>
        <dbReference type="SAM" id="MobiDB-lite"/>
    </source>
</evidence>
<dbReference type="Proteomes" id="UP001148786">
    <property type="component" value="Unassembled WGS sequence"/>
</dbReference>
<sequence>MDNSNTRSPSSSGEGVQTASNSDILAQGSPIGSDILRNQGANSPASSILIRGTASPSGSFDSGILAGGNAPSGDIEMGWVSPSVGSNVADQSDVEMSSAILAGKNSPLDDPDAKMSRVSSPTGSEDSGILRRVSSPTGSEDSGILGQGALSSGSDTGRGDPQLTSGEALRARLKAEMAEFRSSYPEEAPSMLFVEQAQEQIHGLIPPMEYVPAGLMLLRSRTATLPGQIVAYNSILEVNTRLEDCITQLEKDLEGIRKDQKAVGEQEQDEEAEDM</sequence>
<gene>
    <name evidence="2" type="ORF">NLJ89_g11239</name>
</gene>
<name>A0A9W8JQC7_9AGAR</name>
<feature type="compositionally biased region" description="Acidic residues" evidence="1">
    <location>
        <begin position="266"/>
        <end position="275"/>
    </location>
</feature>